<dbReference type="PANTHER" id="PTHR44675:SF1">
    <property type="entry name" value="P21-ACTIVATED PROTEIN KINASE-INTERACTING PROTEIN 1"/>
    <property type="match status" value="1"/>
</dbReference>
<feature type="compositionally biased region" description="Basic and acidic residues" evidence="3">
    <location>
        <begin position="439"/>
        <end position="453"/>
    </location>
</feature>
<dbReference type="OMA" id="WDIKSAH"/>
<dbReference type="InterPro" id="IPR051959">
    <property type="entry name" value="PAK1-Kinase_Regulator"/>
</dbReference>
<dbReference type="OrthoDB" id="308449at2759"/>
<evidence type="ECO:0000256" key="2">
    <source>
        <dbReference type="PROSITE-ProRule" id="PRU00221"/>
    </source>
</evidence>
<dbReference type="InterPro" id="IPR001680">
    <property type="entry name" value="WD40_rpt"/>
</dbReference>
<feature type="compositionally biased region" description="Basic and acidic residues" evidence="3">
    <location>
        <begin position="358"/>
        <end position="402"/>
    </location>
</feature>
<name>B4R565_DROSI</name>
<dbReference type="Pfam" id="PF00400">
    <property type="entry name" value="WD40"/>
    <property type="match status" value="1"/>
</dbReference>
<dbReference type="HOGENOM" id="CLU_031466_3_0_1"/>
<protein>
    <submittedName>
        <fullName evidence="4">GD15809</fullName>
    </submittedName>
</protein>
<accession>B4R565</accession>
<reference evidence="4 5" key="1">
    <citation type="journal article" date="2007" name="Nature">
        <title>Evolution of genes and genomes on the Drosophila phylogeny.</title>
        <authorList>
            <consortium name="Drosophila 12 Genomes Consortium"/>
            <person name="Clark A.G."/>
            <person name="Eisen M.B."/>
            <person name="Smith D.R."/>
            <person name="Bergman C.M."/>
            <person name="Oliver B."/>
            <person name="Markow T.A."/>
            <person name="Kaufman T.C."/>
            <person name="Kellis M."/>
            <person name="Gelbart W."/>
            <person name="Iyer V.N."/>
            <person name="Pollard D.A."/>
            <person name="Sackton T.B."/>
            <person name="Larracuente A.M."/>
            <person name="Singh N.D."/>
            <person name="Abad J.P."/>
            <person name="Abt D.N."/>
            <person name="Adryan B."/>
            <person name="Aguade M."/>
            <person name="Akashi H."/>
            <person name="Anderson W.W."/>
            <person name="Aquadro C.F."/>
            <person name="Ardell D.H."/>
            <person name="Arguello R."/>
            <person name="Artieri C.G."/>
            <person name="Barbash D.A."/>
            <person name="Barker D."/>
            <person name="Barsanti P."/>
            <person name="Batterham P."/>
            <person name="Batzoglou S."/>
            <person name="Begun D."/>
            <person name="Bhutkar A."/>
            <person name="Blanco E."/>
            <person name="Bosak S.A."/>
            <person name="Bradley R.K."/>
            <person name="Brand A.D."/>
            <person name="Brent M.R."/>
            <person name="Brooks A.N."/>
            <person name="Brown R.H."/>
            <person name="Butlin R.K."/>
            <person name="Caggese C."/>
            <person name="Calvi B.R."/>
            <person name="Bernardo de Carvalho A."/>
            <person name="Caspi A."/>
            <person name="Castrezana S."/>
            <person name="Celniker S.E."/>
            <person name="Chang J.L."/>
            <person name="Chapple C."/>
            <person name="Chatterji S."/>
            <person name="Chinwalla A."/>
            <person name="Civetta A."/>
            <person name="Clifton S.W."/>
            <person name="Comeron J.M."/>
            <person name="Costello J.C."/>
            <person name="Coyne J.A."/>
            <person name="Daub J."/>
            <person name="David R.G."/>
            <person name="Delcher A.L."/>
            <person name="Delehaunty K."/>
            <person name="Do C.B."/>
            <person name="Ebling H."/>
            <person name="Edwards K."/>
            <person name="Eickbush T."/>
            <person name="Evans J.D."/>
            <person name="Filipski A."/>
            <person name="Findeiss S."/>
            <person name="Freyhult E."/>
            <person name="Fulton L."/>
            <person name="Fulton R."/>
            <person name="Garcia A.C."/>
            <person name="Gardiner A."/>
            <person name="Garfield D.A."/>
            <person name="Garvin B.E."/>
            <person name="Gibson G."/>
            <person name="Gilbert D."/>
            <person name="Gnerre S."/>
            <person name="Godfrey J."/>
            <person name="Good R."/>
            <person name="Gotea V."/>
            <person name="Gravely B."/>
            <person name="Greenberg A.J."/>
            <person name="Griffiths-Jones S."/>
            <person name="Gross S."/>
            <person name="Guigo R."/>
            <person name="Gustafson E.A."/>
            <person name="Haerty W."/>
            <person name="Hahn M.W."/>
            <person name="Halligan D.L."/>
            <person name="Halpern A.L."/>
            <person name="Halter G.M."/>
            <person name="Han M.V."/>
            <person name="Heger A."/>
            <person name="Hillier L."/>
            <person name="Hinrichs A.S."/>
            <person name="Holmes I."/>
            <person name="Hoskins R.A."/>
            <person name="Hubisz M.J."/>
            <person name="Hultmark D."/>
            <person name="Huntley M.A."/>
            <person name="Jaffe D.B."/>
            <person name="Jagadeeshan S."/>
            <person name="Jeck W.R."/>
            <person name="Johnson J."/>
            <person name="Jones C.D."/>
            <person name="Jordan W.C."/>
            <person name="Karpen G.H."/>
            <person name="Kataoka E."/>
            <person name="Keightley P.D."/>
            <person name="Kheradpour P."/>
            <person name="Kirkness E.F."/>
            <person name="Koerich L.B."/>
            <person name="Kristiansen K."/>
            <person name="Kudrna D."/>
            <person name="Kulathinal R.J."/>
            <person name="Kumar S."/>
            <person name="Kwok R."/>
            <person name="Lander E."/>
            <person name="Langley C.H."/>
            <person name="Lapoint R."/>
            <person name="Lazzaro B.P."/>
            <person name="Lee S.J."/>
            <person name="Levesque L."/>
            <person name="Li R."/>
            <person name="Lin C.F."/>
            <person name="Lin M.F."/>
            <person name="Lindblad-Toh K."/>
            <person name="Llopart A."/>
            <person name="Long M."/>
            <person name="Low L."/>
            <person name="Lozovsky E."/>
            <person name="Lu J."/>
            <person name="Luo M."/>
            <person name="Machado C.A."/>
            <person name="Makalowski W."/>
            <person name="Marzo M."/>
            <person name="Matsuda M."/>
            <person name="Matzkin L."/>
            <person name="McAllister B."/>
            <person name="McBride C.S."/>
            <person name="McKernan B."/>
            <person name="McKernan K."/>
            <person name="Mendez-Lago M."/>
            <person name="Minx P."/>
            <person name="Mollenhauer M.U."/>
            <person name="Montooth K."/>
            <person name="Mount S.M."/>
            <person name="Mu X."/>
            <person name="Myers E."/>
            <person name="Negre B."/>
            <person name="Newfeld S."/>
            <person name="Nielsen R."/>
            <person name="Noor M.A."/>
            <person name="O'Grady P."/>
            <person name="Pachter L."/>
            <person name="Papaceit M."/>
            <person name="Parisi M.J."/>
            <person name="Parisi M."/>
            <person name="Parts L."/>
            <person name="Pedersen J.S."/>
            <person name="Pesole G."/>
            <person name="Phillippy A.M."/>
            <person name="Ponting C.P."/>
            <person name="Pop M."/>
            <person name="Porcelli D."/>
            <person name="Powell J.R."/>
            <person name="Prohaska S."/>
            <person name="Pruitt K."/>
            <person name="Puig M."/>
            <person name="Quesneville H."/>
            <person name="Ram K.R."/>
            <person name="Rand D."/>
            <person name="Rasmussen M.D."/>
            <person name="Reed L.K."/>
            <person name="Reenan R."/>
            <person name="Reily A."/>
            <person name="Remington K.A."/>
            <person name="Rieger T.T."/>
            <person name="Ritchie M.G."/>
            <person name="Robin C."/>
            <person name="Rogers Y.H."/>
            <person name="Rohde C."/>
            <person name="Rozas J."/>
            <person name="Rubenfield M.J."/>
            <person name="Ruiz A."/>
            <person name="Russo S."/>
            <person name="Salzberg S.L."/>
            <person name="Sanchez-Gracia A."/>
            <person name="Saranga D.J."/>
            <person name="Sato H."/>
            <person name="Schaeffer S.W."/>
            <person name="Schatz M.C."/>
            <person name="Schlenke T."/>
            <person name="Schwartz R."/>
            <person name="Segarra C."/>
            <person name="Singh R.S."/>
            <person name="Sirot L."/>
            <person name="Sirota M."/>
            <person name="Sisneros N.B."/>
            <person name="Smith C.D."/>
            <person name="Smith T.F."/>
            <person name="Spieth J."/>
            <person name="Stage D.E."/>
            <person name="Stark A."/>
            <person name="Stephan W."/>
            <person name="Strausberg R.L."/>
            <person name="Strempel S."/>
            <person name="Sturgill D."/>
            <person name="Sutton G."/>
            <person name="Sutton G.G."/>
            <person name="Tao W."/>
            <person name="Teichmann S."/>
            <person name="Tobari Y.N."/>
            <person name="Tomimura Y."/>
            <person name="Tsolas J.M."/>
            <person name="Valente V.L."/>
            <person name="Venter E."/>
            <person name="Venter J.C."/>
            <person name="Vicario S."/>
            <person name="Vieira F.G."/>
            <person name="Vilella A.J."/>
            <person name="Villasante A."/>
            <person name="Walenz B."/>
            <person name="Wang J."/>
            <person name="Wasserman M."/>
            <person name="Watts T."/>
            <person name="Wilson D."/>
            <person name="Wilson R.K."/>
            <person name="Wing R.A."/>
            <person name="Wolfner M.F."/>
            <person name="Wong A."/>
            <person name="Wong G.K."/>
            <person name="Wu C.I."/>
            <person name="Wu G."/>
            <person name="Yamamoto D."/>
            <person name="Yang H.P."/>
            <person name="Yang S.P."/>
            <person name="Yorke J.A."/>
            <person name="Yoshida K."/>
            <person name="Zdobnov E."/>
            <person name="Zhang P."/>
            <person name="Zhang Y."/>
            <person name="Zimin A.V."/>
            <person name="Baldwin J."/>
            <person name="Abdouelleil A."/>
            <person name="Abdulkadir J."/>
            <person name="Abebe A."/>
            <person name="Abera B."/>
            <person name="Abreu J."/>
            <person name="Acer S.C."/>
            <person name="Aftuck L."/>
            <person name="Alexander A."/>
            <person name="An P."/>
            <person name="Anderson E."/>
            <person name="Anderson S."/>
            <person name="Arachi H."/>
            <person name="Azer M."/>
            <person name="Bachantsang P."/>
            <person name="Barry A."/>
            <person name="Bayul T."/>
            <person name="Berlin A."/>
            <person name="Bessette D."/>
            <person name="Bloom T."/>
            <person name="Blye J."/>
            <person name="Boguslavskiy L."/>
            <person name="Bonnet C."/>
            <person name="Boukhgalter B."/>
            <person name="Bourzgui I."/>
            <person name="Brown A."/>
            <person name="Cahill P."/>
            <person name="Channer S."/>
            <person name="Cheshatsang Y."/>
            <person name="Chuda L."/>
            <person name="Citroen M."/>
            <person name="Collymore A."/>
            <person name="Cooke P."/>
            <person name="Costello M."/>
            <person name="D'Aco K."/>
            <person name="Daza R."/>
            <person name="De Haan G."/>
            <person name="DeGray S."/>
            <person name="DeMaso C."/>
            <person name="Dhargay N."/>
            <person name="Dooley K."/>
            <person name="Dooley E."/>
            <person name="Doricent M."/>
            <person name="Dorje P."/>
            <person name="Dorjee K."/>
            <person name="Dupes A."/>
            <person name="Elong R."/>
            <person name="Falk J."/>
            <person name="Farina A."/>
            <person name="Faro S."/>
            <person name="Ferguson D."/>
            <person name="Fisher S."/>
            <person name="Foley C.D."/>
            <person name="Franke A."/>
            <person name="Friedrich D."/>
            <person name="Gadbois L."/>
            <person name="Gearin G."/>
            <person name="Gearin C.R."/>
            <person name="Giannoukos G."/>
            <person name="Goode T."/>
            <person name="Graham J."/>
            <person name="Grandbois E."/>
            <person name="Grewal S."/>
            <person name="Gyaltsen K."/>
            <person name="Hafez N."/>
            <person name="Hagos B."/>
            <person name="Hall J."/>
            <person name="Henson C."/>
            <person name="Hollinger A."/>
            <person name="Honan T."/>
            <person name="Huard M.D."/>
            <person name="Hughes L."/>
            <person name="Hurhula B."/>
            <person name="Husby M.E."/>
            <person name="Kamat A."/>
            <person name="Kanga B."/>
            <person name="Kashin S."/>
            <person name="Khazanovich D."/>
            <person name="Kisner P."/>
            <person name="Lance K."/>
            <person name="Lara M."/>
            <person name="Lee W."/>
            <person name="Lennon N."/>
            <person name="Letendre F."/>
            <person name="LeVine R."/>
            <person name="Lipovsky A."/>
            <person name="Liu X."/>
            <person name="Liu J."/>
            <person name="Liu S."/>
            <person name="Lokyitsang T."/>
            <person name="Lokyitsang Y."/>
            <person name="Lubonja R."/>
            <person name="Lui A."/>
            <person name="MacDonald P."/>
            <person name="Magnisalis V."/>
            <person name="Maru K."/>
            <person name="Matthews C."/>
            <person name="McCusker W."/>
            <person name="McDonough S."/>
            <person name="Mehta T."/>
            <person name="Meldrim J."/>
            <person name="Meneus L."/>
            <person name="Mihai O."/>
            <person name="Mihalev A."/>
            <person name="Mihova T."/>
            <person name="Mittelman R."/>
            <person name="Mlenga V."/>
            <person name="Montmayeur A."/>
            <person name="Mulrain L."/>
            <person name="Navidi A."/>
            <person name="Naylor J."/>
            <person name="Negash T."/>
            <person name="Nguyen T."/>
            <person name="Nguyen N."/>
            <person name="Nicol R."/>
            <person name="Norbu C."/>
            <person name="Norbu N."/>
            <person name="Novod N."/>
            <person name="O'Neill B."/>
            <person name="Osman S."/>
            <person name="Markiewicz E."/>
            <person name="Oyono O.L."/>
            <person name="Patti C."/>
            <person name="Phunkhang P."/>
            <person name="Pierre F."/>
            <person name="Priest M."/>
            <person name="Raghuraman S."/>
            <person name="Rege F."/>
            <person name="Reyes R."/>
            <person name="Rise C."/>
            <person name="Rogov P."/>
            <person name="Ross K."/>
            <person name="Ryan E."/>
            <person name="Settipalli S."/>
            <person name="Shea T."/>
            <person name="Sherpa N."/>
            <person name="Shi L."/>
            <person name="Shih D."/>
            <person name="Sparrow T."/>
            <person name="Spaulding J."/>
            <person name="Stalker J."/>
            <person name="Stange-Thomann N."/>
            <person name="Stavropoulos S."/>
            <person name="Stone C."/>
            <person name="Strader C."/>
            <person name="Tesfaye S."/>
            <person name="Thomson T."/>
            <person name="Thoulutsang Y."/>
            <person name="Thoulutsang D."/>
            <person name="Topham K."/>
            <person name="Topping I."/>
            <person name="Tsamla T."/>
            <person name="Vassiliev H."/>
            <person name="Vo A."/>
            <person name="Wangchuk T."/>
            <person name="Wangdi T."/>
            <person name="Weiand M."/>
            <person name="Wilkinson J."/>
            <person name="Wilson A."/>
            <person name="Yadav S."/>
            <person name="Young G."/>
            <person name="Yu Q."/>
            <person name="Zembek L."/>
            <person name="Zhong D."/>
            <person name="Zimmer A."/>
            <person name="Zwirko Z."/>
            <person name="Jaffe D.B."/>
            <person name="Alvarez P."/>
            <person name="Brockman W."/>
            <person name="Butler J."/>
            <person name="Chin C."/>
            <person name="Gnerre S."/>
            <person name="Grabherr M."/>
            <person name="Kleber M."/>
            <person name="Mauceli E."/>
            <person name="MacCallum I."/>
        </authorList>
    </citation>
    <scope>NUCLEOTIDE SEQUENCE [LARGE SCALE GENOMIC DNA]</scope>
    <source>
        <strain evidence="5">white501</strain>
    </source>
</reference>
<dbReference type="SMART" id="SM00320">
    <property type="entry name" value="WD40"/>
    <property type="match status" value="4"/>
</dbReference>
<evidence type="ECO:0000313" key="5">
    <source>
        <dbReference type="Proteomes" id="UP000000304"/>
    </source>
</evidence>
<evidence type="ECO:0000256" key="3">
    <source>
        <dbReference type="SAM" id="MobiDB-lite"/>
    </source>
</evidence>
<dbReference type="AlphaFoldDB" id="B4R565"/>
<dbReference type="PhylomeDB" id="B4R565"/>
<keyword evidence="5" id="KW-1185">Reference proteome</keyword>
<dbReference type="SUPFAM" id="SSF101908">
    <property type="entry name" value="Putative isomerase YbhE"/>
    <property type="match status" value="1"/>
</dbReference>
<dbReference type="PANTHER" id="PTHR44675">
    <property type="entry name" value="PAK1 INTERACTING PROTEIN 1"/>
    <property type="match status" value="1"/>
</dbReference>
<dbReference type="Proteomes" id="UP000000304">
    <property type="component" value="Chromosome X"/>
</dbReference>
<evidence type="ECO:0000256" key="1">
    <source>
        <dbReference type="ARBA" id="ARBA00045213"/>
    </source>
</evidence>
<proteinExistence type="predicted"/>
<comment type="function">
    <text evidence="1">Negatively regulates the PAK1 kinase. PAK1 is a member of the PAK kinase family, which has been shown to play a positive role in the regulation of signaling pathways involving MAPK8 and RELA. PAK1 exists as an inactive homodimer, which is activated by binding of small GTPases such as CDC42 to an N-terminal regulatory domain. PAK1IP1 also binds to the N-terminus of PAK1, and inhibits the specific activation of PAK1 by CDC42. May be involved in ribosomal large subunit assembly.</text>
</comment>
<organism evidence="4 5">
    <name type="scientific">Drosophila simulans</name>
    <name type="common">Fruit fly</name>
    <dbReference type="NCBI Taxonomy" id="7240"/>
    <lineage>
        <taxon>Eukaryota</taxon>
        <taxon>Metazoa</taxon>
        <taxon>Ecdysozoa</taxon>
        <taxon>Arthropoda</taxon>
        <taxon>Hexapoda</taxon>
        <taxon>Insecta</taxon>
        <taxon>Pterygota</taxon>
        <taxon>Neoptera</taxon>
        <taxon>Endopterygota</taxon>
        <taxon>Diptera</taxon>
        <taxon>Brachycera</taxon>
        <taxon>Muscomorpha</taxon>
        <taxon>Ephydroidea</taxon>
        <taxon>Drosophilidae</taxon>
        <taxon>Drosophila</taxon>
        <taxon>Sophophora</taxon>
    </lineage>
</organism>
<dbReference type="Gene3D" id="2.130.10.10">
    <property type="entry name" value="YVTN repeat-like/Quinoprotein amine dehydrogenase"/>
    <property type="match status" value="1"/>
</dbReference>
<keyword evidence="2" id="KW-0853">WD repeat</keyword>
<dbReference type="STRING" id="7240.B4R565"/>
<evidence type="ECO:0000313" key="4">
    <source>
        <dbReference type="EMBL" id="EDX17966.1"/>
    </source>
</evidence>
<feature type="compositionally biased region" description="Basic residues" evidence="3">
    <location>
        <begin position="403"/>
        <end position="413"/>
    </location>
</feature>
<feature type="repeat" description="WD" evidence="2">
    <location>
        <begin position="83"/>
        <end position="111"/>
    </location>
</feature>
<feature type="compositionally biased region" description="Acidic residues" evidence="3">
    <location>
        <begin position="419"/>
        <end position="438"/>
    </location>
</feature>
<dbReference type="PROSITE" id="PS50082">
    <property type="entry name" value="WD_REPEATS_2"/>
    <property type="match status" value="1"/>
</dbReference>
<dbReference type="InterPro" id="IPR015943">
    <property type="entry name" value="WD40/YVTN_repeat-like_dom_sf"/>
</dbReference>
<feature type="region of interest" description="Disordered" evidence="3">
    <location>
        <begin position="332"/>
        <end position="475"/>
    </location>
</feature>
<sequence length="475" mass="52707">MPPEIEIILGTYEEVLLGFKLIESPTDDLTNSVKFQLKQTFADNSHAGSISSVAVQWPWVATGGSDDRIFVYDMRTRKQSQIILSHAGTVNTLEFSPDLSHLLSGSDDGHMVATRVGSWTKEGVWKKAHAGRAVTHISCHPSSKLALSLGCDQVLNTWNLVKGRVAYKTNLRNKTPQGFHPGCLSWSKQGDHFTLSGPLTLEIWGIEGANVIRRIDMPAKPICVTWLDGNECLTGLDNGSIIWISLKDKDDTPPTLIPVHNERVKAIAYLNELLATVSSAGEIKVWKIDMEARKLEEIASTIVDFRPTAMGLLDLCQIDNDQPVEQAIKVEKKPMANVETGQRAKPATPRGFVTIEYEQDKELDAEEKNGKEKNGKEKNGKEMNGKEKNGKDKNGNEKNGKEKKNKIQAKKAQQKAEESSEENISSEDKESDDFSDSDSDCHVSSDHGDWERKPTKRKQQPTPAAKGKAKQQKKK</sequence>
<gene>
    <name evidence="4" type="primary">Dsim\GD15809</name>
    <name evidence="4" type="ORF">Dsim_GD15809</name>
</gene>
<dbReference type="EMBL" id="CM000366">
    <property type="protein sequence ID" value="EDX17966.1"/>
    <property type="molecule type" value="Genomic_DNA"/>
</dbReference>